<name>A0A7R8WH76_9CRUS</name>
<organism evidence="2">
    <name type="scientific">Cyprideis torosa</name>
    <dbReference type="NCBI Taxonomy" id="163714"/>
    <lineage>
        <taxon>Eukaryota</taxon>
        <taxon>Metazoa</taxon>
        <taxon>Ecdysozoa</taxon>
        <taxon>Arthropoda</taxon>
        <taxon>Crustacea</taxon>
        <taxon>Oligostraca</taxon>
        <taxon>Ostracoda</taxon>
        <taxon>Podocopa</taxon>
        <taxon>Podocopida</taxon>
        <taxon>Cytherocopina</taxon>
        <taxon>Cytheroidea</taxon>
        <taxon>Cytherideidae</taxon>
        <taxon>Cyprideis</taxon>
    </lineage>
</organism>
<feature type="compositionally biased region" description="Polar residues" evidence="1">
    <location>
        <begin position="159"/>
        <end position="169"/>
    </location>
</feature>
<feature type="region of interest" description="Disordered" evidence="1">
    <location>
        <begin position="401"/>
        <end position="528"/>
    </location>
</feature>
<dbReference type="EMBL" id="OB661874">
    <property type="protein sequence ID" value="CAD7229111.1"/>
    <property type="molecule type" value="Genomic_DNA"/>
</dbReference>
<reference evidence="2" key="1">
    <citation type="submission" date="2020-11" db="EMBL/GenBank/DDBJ databases">
        <authorList>
            <person name="Tran Van P."/>
        </authorList>
    </citation>
    <scope>NUCLEOTIDE SEQUENCE</scope>
</reference>
<feature type="compositionally biased region" description="Basic residues" evidence="1">
    <location>
        <begin position="203"/>
        <end position="215"/>
    </location>
</feature>
<feature type="region of interest" description="Disordered" evidence="1">
    <location>
        <begin position="1"/>
        <end position="248"/>
    </location>
</feature>
<proteinExistence type="predicted"/>
<sequence length="559" mass="61469">MNKIYSRVSSRNQKRIPAKDDSVGKSSQDVESSRSDDDMGYSNNHEEQRALLSKTNRRKSAHLPRARGGGQSERGCRHNSIERTLGPVESKGQLKAKAIRGPGAKKLKLQKQKTASQESDEDGNMYSAKESPTTAAGEGGKNKDRVSISAGQDGDNARSAAQTRGTSEMSKPEDKRRGNSAGESVPSTAEADLTSDQKASGKERHHHHRSQKKRTLPVPSDVRRSATVSPQEASSSTPCAKKEKARHHEHSNAMFFGHHLTGEQVEVHGHDREHHVTLPPRTVHMPPPTMTPFQVNKPPEQTHGARKLRRQLSLSVINEVTEAESKPIRREESRNKSKSSKKKSKKEAPIIDFGFSCQESSKEEVDEVTDVDDRSEDDRNNLTEALMQRVQPIHDLVNMESSSSEIEDIGEAKQKTTIISARNSARTKHSISEEFRELATSLAAEAPPDKYDDRPGGHQGATTGRSSRSHDREVIKEPRPGGHQGATTGRSSRSHDREVIIKEPRPSSPKPLLQLKTGSSDLKSLPKKTASEFVRSTLENQNRTLQQLATVDGGGCGCG</sequence>
<feature type="compositionally biased region" description="Basic and acidic residues" evidence="1">
    <location>
        <begin position="323"/>
        <end position="335"/>
    </location>
</feature>
<feature type="compositionally biased region" description="Basic and acidic residues" evidence="1">
    <location>
        <begin position="468"/>
        <end position="480"/>
    </location>
</feature>
<feature type="compositionally biased region" description="Polar residues" evidence="1">
    <location>
        <begin position="226"/>
        <end position="238"/>
    </location>
</feature>
<gene>
    <name evidence="2" type="ORF">CTOB1V02_LOCUS6984</name>
</gene>
<feature type="compositionally biased region" description="Basic residues" evidence="1">
    <location>
        <begin position="336"/>
        <end position="345"/>
    </location>
</feature>
<feature type="compositionally biased region" description="Polar residues" evidence="1">
    <location>
        <begin position="415"/>
        <end position="424"/>
    </location>
</feature>
<evidence type="ECO:0000256" key="1">
    <source>
        <dbReference type="SAM" id="MobiDB-lite"/>
    </source>
</evidence>
<dbReference type="AlphaFoldDB" id="A0A7R8WH76"/>
<feature type="compositionally biased region" description="Basic residues" evidence="1">
    <location>
        <begin position="55"/>
        <end position="65"/>
    </location>
</feature>
<feature type="compositionally biased region" description="Basic and acidic residues" evidence="1">
    <location>
        <begin position="447"/>
        <end position="456"/>
    </location>
</feature>
<feature type="region of interest" description="Disordered" evidence="1">
    <location>
        <begin position="320"/>
        <end position="352"/>
    </location>
</feature>
<accession>A0A7R8WH76</accession>
<feature type="compositionally biased region" description="Basic and acidic residues" evidence="1">
    <location>
        <begin position="493"/>
        <end position="505"/>
    </location>
</feature>
<evidence type="ECO:0000313" key="2">
    <source>
        <dbReference type="EMBL" id="CAD7229111.1"/>
    </source>
</evidence>
<protein>
    <submittedName>
        <fullName evidence="2">Uncharacterized protein</fullName>
    </submittedName>
</protein>